<evidence type="ECO:0000259" key="1">
    <source>
        <dbReference type="Pfam" id="PF09949"/>
    </source>
</evidence>
<reference evidence="2 3" key="2">
    <citation type="submission" date="2020-03" db="EMBL/GenBank/DDBJ databases">
        <authorList>
            <person name="Ichikawa N."/>
            <person name="Kimura A."/>
            <person name="Kitahashi Y."/>
            <person name="Uohara A."/>
        </authorList>
    </citation>
    <scope>NUCLEOTIDE SEQUENCE [LARGE SCALE GENOMIC DNA]</scope>
    <source>
        <strain evidence="2 3">NBRC 107702</strain>
    </source>
</reference>
<dbReference type="Proteomes" id="UP000502508">
    <property type="component" value="Chromosome"/>
</dbReference>
<dbReference type="RefSeq" id="WP_173034208.1">
    <property type="nucleotide sequence ID" value="NZ_AP022870.1"/>
</dbReference>
<reference evidence="2 3" key="1">
    <citation type="submission" date="2020-03" db="EMBL/GenBank/DDBJ databases">
        <title>Whole genome shotgun sequence of Phytohabitans flavus NBRC 107702.</title>
        <authorList>
            <person name="Komaki H."/>
            <person name="Tamura T."/>
        </authorList>
    </citation>
    <scope>NUCLEOTIDE SEQUENCE [LARGE SCALE GENOMIC DNA]</scope>
    <source>
        <strain evidence="2 3">NBRC 107702</strain>
    </source>
</reference>
<evidence type="ECO:0000313" key="3">
    <source>
        <dbReference type="Proteomes" id="UP000502508"/>
    </source>
</evidence>
<dbReference type="PANTHER" id="PTHR40861:SF1">
    <property type="entry name" value="PHOSPHATIDATE PHOSPHATASE APP1 CATALYTIC DOMAIN-CONTAINING PROTEIN"/>
    <property type="match status" value="1"/>
</dbReference>
<protein>
    <recommendedName>
        <fullName evidence="1">Phosphatidate phosphatase APP1 catalytic domain-containing protein</fullName>
    </recommendedName>
</protein>
<dbReference type="AlphaFoldDB" id="A0A6F8XLP4"/>
<dbReference type="GO" id="GO:0008195">
    <property type="term" value="F:phosphatidate phosphatase activity"/>
    <property type="evidence" value="ECO:0007669"/>
    <property type="project" value="InterPro"/>
</dbReference>
<evidence type="ECO:0000313" key="2">
    <source>
        <dbReference type="EMBL" id="BCB74727.1"/>
    </source>
</evidence>
<feature type="domain" description="Phosphatidate phosphatase APP1 catalytic" evidence="1">
    <location>
        <begin position="169"/>
        <end position="315"/>
    </location>
</feature>
<dbReference type="InterPro" id="IPR019236">
    <property type="entry name" value="APP1_cat"/>
</dbReference>
<dbReference type="Pfam" id="PF09949">
    <property type="entry name" value="APP1_cat"/>
    <property type="match status" value="1"/>
</dbReference>
<accession>A0A6F8XLP4</accession>
<dbReference type="EMBL" id="AP022870">
    <property type="protein sequence ID" value="BCB74727.1"/>
    <property type="molecule type" value="Genomic_DNA"/>
</dbReference>
<keyword evidence="3" id="KW-1185">Reference proteome</keyword>
<organism evidence="2 3">
    <name type="scientific">Phytohabitans flavus</name>
    <dbReference type="NCBI Taxonomy" id="1076124"/>
    <lineage>
        <taxon>Bacteria</taxon>
        <taxon>Bacillati</taxon>
        <taxon>Actinomycetota</taxon>
        <taxon>Actinomycetes</taxon>
        <taxon>Micromonosporales</taxon>
        <taxon>Micromonosporaceae</taxon>
    </lineage>
</organism>
<dbReference type="PANTHER" id="PTHR40861">
    <property type="entry name" value="DUF2183 DOMAIN-CONTAINING PROTEIN"/>
    <property type="match status" value="1"/>
</dbReference>
<name>A0A6F8XLP4_9ACTN</name>
<gene>
    <name evidence="2" type="ORF">Pflav_011370</name>
</gene>
<sequence>MNQVIAASKLQALRSALRHASDKRLEPAIVDMFKDASNEELNYFLLNTDLVDLLSKLDGGLLGSDESAPLLDLLSVTRSAELSLPVRVSLASALQFGHTPKPQEKALLNLFLGLSGRELTDFKNLVDAGGNHHDLQQLVFRDIDDPAIRTQLLAHIQAEAAAHPAGENKVISDIDDTFLASLKDWRYPRDTVYPGVLAFYDELTRGPGATRSADPRNIVFLSGRPQDPLTLVENITLEVMRQHGVTTAVMLSGSLLHLVGNRRIAAKKLENLDQYLQLFPEYGFVLVGDSGQGDVDLSIGAYQRHPHAIRAAFIHDIKPTPPQRRQELRDRQIYFFDTYVGAAVDAFETGVISYNGLNRIADAAQESLAAVSFTTTAMREAREAEFARDLARAHAASPS</sequence>
<proteinExistence type="predicted"/>
<dbReference type="KEGG" id="pfla:Pflav_011370"/>